<dbReference type="InterPro" id="IPR049940">
    <property type="entry name" value="GluQ/Sye"/>
</dbReference>
<dbReference type="InterPro" id="IPR008925">
    <property type="entry name" value="aa_tRNA-synth_I_cd-bd_sf"/>
</dbReference>
<keyword evidence="7 8" id="KW-0030">Aminoacyl-tRNA synthetase</keyword>
<dbReference type="InterPro" id="IPR020751">
    <property type="entry name" value="aa-tRNA-synth_I_codon-bd_sub2"/>
</dbReference>
<gene>
    <name evidence="8" type="primary">gltX</name>
    <name evidence="11" type="ORF">A4H97_06390</name>
</gene>
<sequence>MAKKVRVRFAPSPTGGLHLGGVRTVLYNYLFARQHGGDFVLRIEDTDQSRYVPGAEEYIYECLKWCGLQPDESPQVGGPFAPYRQSERKSLYRQYAEFLVQEGKAYYAFDRPEELDSMRERFKTAENPSPQYDHKVRQEMRNSCALTFEETERLIADGVPHVIRIRMPENETVSFTDMIRGEVSFHTGLVDDKVLLKADGMPTYHLAVVVDDYLMKITHAFRGEEWLPSAPVHILLWKYLGWEADMPQWAHLPLILKPDGNGKLSKRDGDRLGFPVFAMNWTAKKEDGTTELTKGFRELGFLPEAFINMLAMLGWNDGTDQELFTLDELVQKFSIDRVHKGGAKFDFEKAKWFNHEWIKKADTASLKADVRRILADHDMSIIDDEQLGKVITLVKERCALMTDFVEQAGFFFQTPQKWDVDAIKPKWNEAKQAFFGDVINYLQQQTNWNGADLEHGFKELAAAKQIKAGEVLMPLRIMLVGGKFGPGVFDIAAIIGKEETIVRVKKVLELL</sequence>
<dbReference type="Proteomes" id="UP000192610">
    <property type="component" value="Unassembled WGS sequence"/>
</dbReference>
<dbReference type="EMBL" id="LVXG01000023">
    <property type="protein sequence ID" value="OQP47136.1"/>
    <property type="molecule type" value="Genomic_DNA"/>
</dbReference>
<dbReference type="Gene3D" id="1.10.8.70">
    <property type="entry name" value="Glutamate-tRNA synthetase, class I, anticodon-binding domain 1"/>
    <property type="match status" value="1"/>
</dbReference>
<dbReference type="GO" id="GO:0004818">
    <property type="term" value="F:glutamate-tRNA ligase activity"/>
    <property type="evidence" value="ECO:0007669"/>
    <property type="project" value="UniProtKB-UniRule"/>
</dbReference>
<dbReference type="Pfam" id="PF19269">
    <property type="entry name" value="Anticodon_2"/>
    <property type="match status" value="1"/>
</dbReference>
<feature type="domain" description="Glutamyl/glutaminyl-tRNA synthetase class Ib catalytic" evidence="9">
    <location>
        <begin position="4"/>
        <end position="352"/>
    </location>
</feature>
<keyword evidence="3 8" id="KW-0436">Ligase</keyword>
<dbReference type="InterPro" id="IPR001412">
    <property type="entry name" value="aa-tRNA-synth_I_CS"/>
</dbReference>
<evidence type="ECO:0000313" key="11">
    <source>
        <dbReference type="EMBL" id="OQP47136.1"/>
    </source>
</evidence>
<dbReference type="OrthoDB" id="9807503at2"/>
<evidence type="ECO:0000256" key="3">
    <source>
        <dbReference type="ARBA" id="ARBA00022598"/>
    </source>
</evidence>
<dbReference type="InterPro" id="IPR020752">
    <property type="entry name" value="Glu-tRNA-synth_I_codon-bd_sub1"/>
</dbReference>
<name>A0A1V9ELY7_9BACT</name>
<dbReference type="InterPro" id="IPR004527">
    <property type="entry name" value="Glu-tRNA-ligase_bac/mito"/>
</dbReference>
<comment type="subunit">
    <text evidence="8">Monomer.</text>
</comment>
<keyword evidence="5 8" id="KW-0067">ATP-binding</keyword>
<evidence type="ECO:0000256" key="4">
    <source>
        <dbReference type="ARBA" id="ARBA00022741"/>
    </source>
</evidence>
<dbReference type="Gene3D" id="1.10.10.350">
    <property type="match status" value="1"/>
</dbReference>
<keyword evidence="4 8" id="KW-0547">Nucleotide-binding</keyword>
<proteinExistence type="inferred from homology"/>
<feature type="domain" description="Aminoacyl-tRNA synthetase class I anticodon-binding" evidence="10">
    <location>
        <begin position="380"/>
        <end position="507"/>
    </location>
</feature>
<feature type="short sequence motif" description="'HIGH' region" evidence="8">
    <location>
        <begin position="11"/>
        <end position="21"/>
    </location>
</feature>
<comment type="similarity">
    <text evidence="1 8">Belongs to the class-I aminoacyl-tRNA synthetase family. Glutamate--tRNA ligase type 1 subfamily.</text>
</comment>
<dbReference type="InterPro" id="IPR033910">
    <property type="entry name" value="GluRS_core"/>
</dbReference>
<dbReference type="RefSeq" id="WP_081201140.1">
    <property type="nucleotide sequence ID" value="NZ_FOCZ01000002.1"/>
</dbReference>
<comment type="caution">
    <text evidence="11">The sequence shown here is derived from an EMBL/GenBank/DDBJ whole genome shotgun (WGS) entry which is preliminary data.</text>
</comment>
<dbReference type="GO" id="GO:0000049">
    <property type="term" value="F:tRNA binding"/>
    <property type="evidence" value="ECO:0007669"/>
    <property type="project" value="InterPro"/>
</dbReference>
<dbReference type="GO" id="GO:0005829">
    <property type="term" value="C:cytosol"/>
    <property type="evidence" value="ECO:0007669"/>
    <property type="project" value="TreeGrafter"/>
</dbReference>
<dbReference type="InterPro" id="IPR020058">
    <property type="entry name" value="Glu/Gln-tRNA-synth_Ib_cat-dom"/>
</dbReference>
<dbReference type="HAMAP" id="MF_00022">
    <property type="entry name" value="Glu_tRNA_synth_type1"/>
    <property type="match status" value="1"/>
</dbReference>
<dbReference type="STRING" id="354355.SAMN05660816_01304"/>
<dbReference type="FunFam" id="3.40.50.620:FF:000127">
    <property type="entry name" value="Glutamate--tRNA ligase"/>
    <property type="match status" value="1"/>
</dbReference>
<dbReference type="AlphaFoldDB" id="A0A1V9ELY7"/>
<dbReference type="PROSITE" id="PS00178">
    <property type="entry name" value="AA_TRNA_LIGASE_I"/>
    <property type="match status" value="1"/>
</dbReference>
<dbReference type="PANTHER" id="PTHR43311:SF2">
    <property type="entry name" value="GLUTAMATE--TRNA LIGASE, MITOCHONDRIAL-RELATED"/>
    <property type="match status" value="1"/>
</dbReference>
<organism evidence="11 12">
    <name type="scientific">Niastella yeongjuensis</name>
    <dbReference type="NCBI Taxonomy" id="354355"/>
    <lineage>
        <taxon>Bacteria</taxon>
        <taxon>Pseudomonadati</taxon>
        <taxon>Bacteroidota</taxon>
        <taxon>Chitinophagia</taxon>
        <taxon>Chitinophagales</taxon>
        <taxon>Chitinophagaceae</taxon>
        <taxon>Niastella</taxon>
    </lineage>
</organism>
<evidence type="ECO:0000256" key="2">
    <source>
        <dbReference type="ARBA" id="ARBA00022490"/>
    </source>
</evidence>
<dbReference type="PRINTS" id="PR00987">
    <property type="entry name" value="TRNASYNTHGLU"/>
</dbReference>
<accession>A0A1V9ELY7</accession>
<dbReference type="GO" id="GO:0005524">
    <property type="term" value="F:ATP binding"/>
    <property type="evidence" value="ECO:0007669"/>
    <property type="project" value="UniProtKB-UniRule"/>
</dbReference>
<evidence type="ECO:0000256" key="1">
    <source>
        <dbReference type="ARBA" id="ARBA00007894"/>
    </source>
</evidence>
<keyword evidence="2 8" id="KW-0963">Cytoplasm</keyword>
<dbReference type="GO" id="GO:0006424">
    <property type="term" value="P:glutamyl-tRNA aminoacylation"/>
    <property type="evidence" value="ECO:0007669"/>
    <property type="project" value="UniProtKB-UniRule"/>
</dbReference>
<dbReference type="Pfam" id="PF00749">
    <property type="entry name" value="tRNA-synt_1c"/>
    <property type="match status" value="1"/>
</dbReference>
<dbReference type="CDD" id="cd00808">
    <property type="entry name" value="GluRS_core"/>
    <property type="match status" value="1"/>
</dbReference>
<dbReference type="NCBIfam" id="TIGR00464">
    <property type="entry name" value="gltX_bact"/>
    <property type="match status" value="1"/>
</dbReference>
<evidence type="ECO:0000256" key="8">
    <source>
        <dbReference type="HAMAP-Rule" id="MF_00022"/>
    </source>
</evidence>
<evidence type="ECO:0000256" key="6">
    <source>
        <dbReference type="ARBA" id="ARBA00022917"/>
    </source>
</evidence>
<comment type="subcellular location">
    <subcellularLocation>
        <location evidence="8">Cytoplasm</location>
    </subcellularLocation>
</comment>
<dbReference type="EC" id="6.1.1.17" evidence="8"/>
<dbReference type="InterPro" id="IPR000924">
    <property type="entry name" value="Glu/Gln-tRNA-synth"/>
</dbReference>
<reference evidence="12" key="1">
    <citation type="submission" date="2016-04" db="EMBL/GenBank/DDBJ databases">
        <authorList>
            <person name="Chen L."/>
            <person name="Zhuang W."/>
            <person name="Wang G."/>
        </authorList>
    </citation>
    <scope>NUCLEOTIDE SEQUENCE [LARGE SCALE GENOMIC DNA]</scope>
    <source>
        <strain evidence="12">17621</strain>
    </source>
</reference>
<evidence type="ECO:0000259" key="10">
    <source>
        <dbReference type="Pfam" id="PF19269"/>
    </source>
</evidence>
<evidence type="ECO:0000256" key="7">
    <source>
        <dbReference type="ARBA" id="ARBA00023146"/>
    </source>
</evidence>
<comment type="caution">
    <text evidence="8">Lacks conserved residue(s) required for the propagation of feature annotation.</text>
</comment>
<evidence type="ECO:0000259" key="9">
    <source>
        <dbReference type="Pfam" id="PF00749"/>
    </source>
</evidence>
<dbReference type="PANTHER" id="PTHR43311">
    <property type="entry name" value="GLUTAMATE--TRNA LIGASE"/>
    <property type="match status" value="1"/>
</dbReference>
<comment type="function">
    <text evidence="8">Catalyzes the attachment of glutamate to tRNA(Glu) in a two-step reaction: glutamate is first activated by ATP to form Glu-AMP and then transferred to the acceptor end of tRNA(Glu).</text>
</comment>
<dbReference type="SUPFAM" id="SSF52374">
    <property type="entry name" value="Nucleotidylyl transferase"/>
    <property type="match status" value="1"/>
</dbReference>
<evidence type="ECO:0000256" key="5">
    <source>
        <dbReference type="ARBA" id="ARBA00022840"/>
    </source>
</evidence>
<dbReference type="InterPro" id="IPR014729">
    <property type="entry name" value="Rossmann-like_a/b/a_fold"/>
</dbReference>
<comment type="catalytic activity">
    <reaction evidence="8">
        <text>tRNA(Glu) + L-glutamate + ATP = L-glutamyl-tRNA(Glu) + AMP + diphosphate</text>
        <dbReference type="Rhea" id="RHEA:23540"/>
        <dbReference type="Rhea" id="RHEA-COMP:9663"/>
        <dbReference type="Rhea" id="RHEA-COMP:9680"/>
        <dbReference type="ChEBI" id="CHEBI:29985"/>
        <dbReference type="ChEBI" id="CHEBI:30616"/>
        <dbReference type="ChEBI" id="CHEBI:33019"/>
        <dbReference type="ChEBI" id="CHEBI:78442"/>
        <dbReference type="ChEBI" id="CHEBI:78520"/>
        <dbReference type="ChEBI" id="CHEBI:456215"/>
        <dbReference type="EC" id="6.1.1.17"/>
    </reaction>
</comment>
<keyword evidence="12" id="KW-1185">Reference proteome</keyword>
<feature type="binding site" evidence="8">
    <location>
        <position position="266"/>
    </location>
    <ligand>
        <name>ATP</name>
        <dbReference type="ChEBI" id="CHEBI:30616"/>
    </ligand>
</feature>
<keyword evidence="6 8" id="KW-0648">Protein biosynthesis</keyword>
<dbReference type="GO" id="GO:0008270">
    <property type="term" value="F:zinc ion binding"/>
    <property type="evidence" value="ECO:0007669"/>
    <property type="project" value="InterPro"/>
</dbReference>
<feature type="short sequence motif" description="'KMSKS' region" evidence="8">
    <location>
        <begin position="263"/>
        <end position="267"/>
    </location>
</feature>
<dbReference type="Gene3D" id="3.40.50.620">
    <property type="entry name" value="HUPs"/>
    <property type="match status" value="1"/>
</dbReference>
<protein>
    <recommendedName>
        <fullName evidence="8">Glutamate--tRNA ligase</fullName>
        <ecNumber evidence="8">6.1.1.17</ecNumber>
    </recommendedName>
    <alternativeName>
        <fullName evidence="8">Glutamyl-tRNA synthetase</fullName>
        <shortName evidence="8">GluRS</shortName>
    </alternativeName>
</protein>
<dbReference type="InterPro" id="IPR045462">
    <property type="entry name" value="aa-tRNA-synth_I_cd-bd"/>
</dbReference>
<dbReference type="SUPFAM" id="SSF48163">
    <property type="entry name" value="An anticodon-binding domain of class I aminoacyl-tRNA synthetases"/>
    <property type="match status" value="1"/>
</dbReference>
<evidence type="ECO:0000313" key="12">
    <source>
        <dbReference type="Proteomes" id="UP000192610"/>
    </source>
</evidence>